<evidence type="ECO:0000313" key="3">
    <source>
        <dbReference type="EMBL" id="ABQ27376.1"/>
    </source>
</evidence>
<dbReference type="OrthoDB" id="9797795at2"/>
<proteinExistence type="predicted"/>
<dbReference type="CDD" id="cd03789">
    <property type="entry name" value="GT9_LPS_heptosyltransferase"/>
    <property type="match status" value="1"/>
</dbReference>
<dbReference type="GO" id="GO:0009244">
    <property type="term" value="P:lipopolysaccharide core region biosynthetic process"/>
    <property type="evidence" value="ECO:0007669"/>
    <property type="project" value="TreeGrafter"/>
</dbReference>
<dbReference type="InterPro" id="IPR002201">
    <property type="entry name" value="Glyco_trans_9"/>
</dbReference>
<dbReference type="GO" id="GO:0005829">
    <property type="term" value="C:cytosol"/>
    <property type="evidence" value="ECO:0007669"/>
    <property type="project" value="TreeGrafter"/>
</dbReference>
<dbReference type="AlphaFoldDB" id="A5G6F8"/>
<dbReference type="RefSeq" id="WP_011940040.1">
    <property type="nucleotide sequence ID" value="NC_009483.1"/>
</dbReference>
<name>A5G6F8_GEOUR</name>
<sequence>MKETSNILIIKPGAMGDLLQMTPVIRALKKKLPEARISILVGNAASVDLFRHHPHVHETIVFDRRVAHRSLSSLLGLWQRLRGGHYDLVLNFQRSNLKSWFLASAAFPCRVLVYNKARGRTVHAVINHLETLGRLGISPSDVEERLELFLGDEDVQHAQELFRLNGFAGKSVVALNPGASNLIKCWSTGQFAALGDRLMDELGAEVVVVGGSERELAQDICARMRRKPLNLVEKTSMLQLGAVLAQCALLVSGDTGPMHMATAVGTPVVALFGAIEPRRTGPVGEGHRVIRHAEIECVPCNARKCSNPHYLECMERISVDEVFAAVAQMLGKSDRLLAERKTGGPKQ</sequence>
<dbReference type="KEGG" id="gur:Gura_3215"/>
<dbReference type="InterPro" id="IPR051199">
    <property type="entry name" value="LPS_LOS_Heptosyltrfase"/>
</dbReference>
<reference evidence="3 4" key="1">
    <citation type="submission" date="2007-05" db="EMBL/GenBank/DDBJ databases">
        <title>Complete sequence of Geobacter uraniireducens Rf4.</title>
        <authorList>
            <consortium name="US DOE Joint Genome Institute"/>
            <person name="Copeland A."/>
            <person name="Lucas S."/>
            <person name="Lapidus A."/>
            <person name="Barry K."/>
            <person name="Detter J.C."/>
            <person name="Glavina del Rio T."/>
            <person name="Hammon N."/>
            <person name="Israni S."/>
            <person name="Dalin E."/>
            <person name="Tice H."/>
            <person name="Pitluck S."/>
            <person name="Chertkov O."/>
            <person name="Brettin T."/>
            <person name="Bruce D."/>
            <person name="Han C."/>
            <person name="Schmutz J."/>
            <person name="Larimer F."/>
            <person name="Land M."/>
            <person name="Hauser L."/>
            <person name="Kyrpides N."/>
            <person name="Mikhailova N."/>
            <person name="Shelobolina E."/>
            <person name="Aklujkar M."/>
            <person name="Lovley D."/>
            <person name="Richardson P."/>
        </authorList>
    </citation>
    <scope>NUCLEOTIDE SEQUENCE [LARGE SCALE GENOMIC DNA]</scope>
    <source>
        <strain evidence="3 4">Rf4</strain>
    </source>
</reference>
<keyword evidence="2 3" id="KW-0808">Transferase</keyword>
<dbReference type="EMBL" id="CP000698">
    <property type="protein sequence ID" value="ABQ27376.1"/>
    <property type="molecule type" value="Genomic_DNA"/>
</dbReference>
<dbReference type="PANTHER" id="PTHR30160">
    <property type="entry name" value="TETRAACYLDISACCHARIDE 4'-KINASE-RELATED"/>
    <property type="match status" value="1"/>
</dbReference>
<accession>A5G6F8</accession>
<protein>
    <submittedName>
        <fullName evidence="3">Glycosyl transferase, family 9</fullName>
    </submittedName>
</protein>
<organism evidence="3 4">
    <name type="scientific">Geotalea uraniireducens (strain Rf4)</name>
    <name type="common">Geobacter uraniireducens</name>
    <dbReference type="NCBI Taxonomy" id="351605"/>
    <lineage>
        <taxon>Bacteria</taxon>
        <taxon>Pseudomonadati</taxon>
        <taxon>Thermodesulfobacteriota</taxon>
        <taxon>Desulfuromonadia</taxon>
        <taxon>Geobacterales</taxon>
        <taxon>Geobacteraceae</taxon>
        <taxon>Geotalea</taxon>
    </lineage>
</organism>
<gene>
    <name evidence="3" type="ordered locus">Gura_3215</name>
</gene>
<dbReference type="PANTHER" id="PTHR30160:SF7">
    <property type="entry name" value="ADP-HEPTOSE--LPS HEPTOSYLTRANSFERASE 2"/>
    <property type="match status" value="1"/>
</dbReference>
<evidence type="ECO:0000256" key="2">
    <source>
        <dbReference type="ARBA" id="ARBA00022679"/>
    </source>
</evidence>
<dbReference type="CAZy" id="GT9">
    <property type="family name" value="Glycosyltransferase Family 9"/>
</dbReference>
<evidence type="ECO:0000313" key="4">
    <source>
        <dbReference type="Proteomes" id="UP000006695"/>
    </source>
</evidence>
<keyword evidence="1" id="KW-0328">Glycosyltransferase</keyword>
<dbReference type="Gene3D" id="3.40.50.2000">
    <property type="entry name" value="Glycogen Phosphorylase B"/>
    <property type="match status" value="2"/>
</dbReference>
<keyword evidence="4" id="KW-1185">Reference proteome</keyword>
<dbReference type="SUPFAM" id="SSF53756">
    <property type="entry name" value="UDP-Glycosyltransferase/glycogen phosphorylase"/>
    <property type="match status" value="1"/>
</dbReference>
<dbReference type="GO" id="GO:0008713">
    <property type="term" value="F:ADP-heptose-lipopolysaccharide heptosyltransferase activity"/>
    <property type="evidence" value="ECO:0007669"/>
    <property type="project" value="TreeGrafter"/>
</dbReference>
<dbReference type="STRING" id="351605.Gura_3215"/>
<evidence type="ECO:0000256" key="1">
    <source>
        <dbReference type="ARBA" id="ARBA00022676"/>
    </source>
</evidence>
<dbReference type="Pfam" id="PF01075">
    <property type="entry name" value="Glyco_transf_9"/>
    <property type="match status" value="1"/>
</dbReference>
<dbReference type="HOGENOM" id="CLU_038371_0_0_7"/>
<dbReference type="Proteomes" id="UP000006695">
    <property type="component" value="Chromosome"/>
</dbReference>